<gene>
    <name evidence="7" type="ORF">PV06_10441</name>
</gene>
<keyword evidence="2" id="KW-0521">NADP</keyword>
<dbReference type="VEuPathDB" id="FungiDB:PV06_10441"/>
<evidence type="ECO:0000256" key="3">
    <source>
        <dbReference type="ARBA" id="ARBA00023002"/>
    </source>
</evidence>
<feature type="domain" description="Ketopantoate reductase C-terminal" evidence="6">
    <location>
        <begin position="218"/>
        <end position="343"/>
    </location>
</feature>
<sequence length="361" mass="39762">MLKPGLTGTTKYLRSSIMPTELLFFGAGAIGAFYASRVALNPDTNVSVICRSNYKAVSSDGFQITSPQYGNYQWRPTRTFSSVQAARDSKVKWDYVVVCTKALPDRSDDSKLIEPIVTPDETAVVLIQNGLGVEQPYAHRFPRSPIISAVTIASCAQVSDGHVKHNRWTRINVGPYFSSSEPSQPVKDKATALNQTFVDLLLKGGGIKEAIADTHEKLQLVRWHKIAINASMNPSAVLSGGSTNEEMANDPELYAHLKGVMDEVLTTAPKVVGKPFPPSFATSDAILRSTQRNTSGSKPSMLIDWESGKPMELEVILGNPIRLAREKGHEMPRMQTLYALLKSCEKKRERQKEQLKKGSKL</sequence>
<protein>
    <recommendedName>
        <fullName evidence="9">2-dehydropantoate 2-reductase</fullName>
    </recommendedName>
</protein>
<organism evidence="7 8">
    <name type="scientific">Exophiala oligosperma</name>
    <dbReference type="NCBI Taxonomy" id="215243"/>
    <lineage>
        <taxon>Eukaryota</taxon>
        <taxon>Fungi</taxon>
        <taxon>Dikarya</taxon>
        <taxon>Ascomycota</taxon>
        <taxon>Pezizomycotina</taxon>
        <taxon>Eurotiomycetes</taxon>
        <taxon>Chaetothyriomycetidae</taxon>
        <taxon>Chaetothyriales</taxon>
        <taxon>Herpotrichiellaceae</taxon>
        <taxon>Exophiala</taxon>
    </lineage>
</organism>
<dbReference type="Pfam" id="PF08546">
    <property type="entry name" value="ApbA_C"/>
    <property type="match status" value="1"/>
</dbReference>
<dbReference type="RefSeq" id="XP_016257614.1">
    <property type="nucleotide sequence ID" value="XM_016411994.1"/>
</dbReference>
<evidence type="ECO:0000259" key="5">
    <source>
        <dbReference type="Pfam" id="PF02558"/>
    </source>
</evidence>
<dbReference type="HOGENOM" id="CLU_031468_2_0_1"/>
<dbReference type="FunFam" id="3.40.50.720:FF:000609">
    <property type="entry name" value="2-dehydropantoate 2-reductase"/>
    <property type="match status" value="1"/>
</dbReference>
<evidence type="ECO:0000256" key="2">
    <source>
        <dbReference type="ARBA" id="ARBA00022857"/>
    </source>
</evidence>
<dbReference type="NCBIfam" id="TIGR00745">
    <property type="entry name" value="apbA_panE"/>
    <property type="match status" value="1"/>
</dbReference>
<feature type="coiled-coil region" evidence="4">
    <location>
        <begin position="334"/>
        <end position="361"/>
    </location>
</feature>
<dbReference type="InterPro" id="IPR051402">
    <property type="entry name" value="KPR-Related"/>
</dbReference>
<dbReference type="Gene3D" id="1.10.1040.10">
    <property type="entry name" value="N-(1-d-carboxylethyl)-l-norvaline Dehydrogenase, domain 2"/>
    <property type="match status" value="1"/>
</dbReference>
<reference evidence="7 8" key="1">
    <citation type="submission" date="2015-01" db="EMBL/GenBank/DDBJ databases">
        <title>The Genome Sequence of Exophiala oligosperma CBS72588.</title>
        <authorList>
            <consortium name="The Broad Institute Genomics Platform"/>
            <person name="Cuomo C."/>
            <person name="de Hoog S."/>
            <person name="Gorbushina A."/>
            <person name="Stielow B."/>
            <person name="Teixiera M."/>
            <person name="Abouelleil A."/>
            <person name="Chapman S.B."/>
            <person name="Priest M."/>
            <person name="Young S.K."/>
            <person name="Wortman J."/>
            <person name="Nusbaum C."/>
            <person name="Birren B."/>
        </authorList>
    </citation>
    <scope>NUCLEOTIDE SEQUENCE [LARGE SCALE GENOMIC DNA]</scope>
    <source>
        <strain evidence="7 8">CBS 72588</strain>
    </source>
</reference>
<evidence type="ECO:0000256" key="4">
    <source>
        <dbReference type="SAM" id="Coils"/>
    </source>
</evidence>
<dbReference type="Proteomes" id="UP000053342">
    <property type="component" value="Unassembled WGS sequence"/>
</dbReference>
<evidence type="ECO:0000259" key="6">
    <source>
        <dbReference type="Pfam" id="PF08546"/>
    </source>
</evidence>
<dbReference type="STRING" id="215243.A0A0D2D252"/>
<dbReference type="FunFam" id="1.10.1040.10:FF:000017">
    <property type="entry name" value="2-dehydropantoate 2-reductase"/>
    <property type="match status" value="1"/>
</dbReference>
<dbReference type="PANTHER" id="PTHR21708:SF26">
    <property type="entry name" value="2-DEHYDROPANTOATE 2-REDUCTASE"/>
    <property type="match status" value="1"/>
</dbReference>
<dbReference type="InterPro" id="IPR003710">
    <property type="entry name" value="ApbA"/>
</dbReference>
<dbReference type="SUPFAM" id="SSF51735">
    <property type="entry name" value="NAD(P)-binding Rossmann-fold domains"/>
    <property type="match status" value="1"/>
</dbReference>
<proteinExistence type="inferred from homology"/>
<name>A0A0D2D252_9EURO</name>
<evidence type="ECO:0000313" key="7">
    <source>
        <dbReference type="EMBL" id="KIW37398.1"/>
    </source>
</evidence>
<evidence type="ECO:0000256" key="1">
    <source>
        <dbReference type="ARBA" id="ARBA00007870"/>
    </source>
</evidence>
<keyword evidence="3" id="KW-0560">Oxidoreductase</keyword>
<accession>A0A0D2D252</accession>
<dbReference type="GO" id="GO:0005737">
    <property type="term" value="C:cytoplasm"/>
    <property type="evidence" value="ECO:0007669"/>
    <property type="project" value="TreeGrafter"/>
</dbReference>
<evidence type="ECO:0008006" key="9">
    <source>
        <dbReference type="Google" id="ProtNLM"/>
    </source>
</evidence>
<keyword evidence="8" id="KW-1185">Reference proteome</keyword>
<dbReference type="OrthoDB" id="3609at2759"/>
<dbReference type="InterPro" id="IPR008927">
    <property type="entry name" value="6-PGluconate_DH-like_C_sf"/>
</dbReference>
<dbReference type="Gene3D" id="3.40.50.720">
    <property type="entry name" value="NAD(P)-binding Rossmann-like Domain"/>
    <property type="match status" value="1"/>
</dbReference>
<dbReference type="GO" id="GO:0015940">
    <property type="term" value="P:pantothenate biosynthetic process"/>
    <property type="evidence" value="ECO:0007669"/>
    <property type="project" value="InterPro"/>
</dbReference>
<dbReference type="PANTHER" id="PTHR21708">
    <property type="entry name" value="PROBABLE 2-DEHYDROPANTOATE 2-REDUCTASE"/>
    <property type="match status" value="1"/>
</dbReference>
<feature type="domain" description="Ketopantoate reductase N-terminal" evidence="5">
    <location>
        <begin position="24"/>
        <end position="176"/>
    </location>
</feature>
<dbReference type="InterPro" id="IPR013752">
    <property type="entry name" value="KPA_reductase"/>
</dbReference>
<keyword evidence="4" id="KW-0175">Coiled coil</keyword>
<dbReference type="InterPro" id="IPR013328">
    <property type="entry name" value="6PGD_dom2"/>
</dbReference>
<dbReference type="EMBL" id="KN847344">
    <property type="protein sequence ID" value="KIW37398.1"/>
    <property type="molecule type" value="Genomic_DNA"/>
</dbReference>
<dbReference type="Pfam" id="PF02558">
    <property type="entry name" value="ApbA"/>
    <property type="match status" value="1"/>
</dbReference>
<evidence type="ECO:0000313" key="8">
    <source>
        <dbReference type="Proteomes" id="UP000053342"/>
    </source>
</evidence>
<dbReference type="InterPro" id="IPR013332">
    <property type="entry name" value="KPR_N"/>
</dbReference>
<dbReference type="GO" id="GO:0008677">
    <property type="term" value="F:2-dehydropantoate 2-reductase activity"/>
    <property type="evidence" value="ECO:0007669"/>
    <property type="project" value="InterPro"/>
</dbReference>
<dbReference type="InterPro" id="IPR036291">
    <property type="entry name" value="NAD(P)-bd_dom_sf"/>
</dbReference>
<dbReference type="GeneID" id="27362515"/>
<dbReference type="AlphaFoldDB" id="A0A0D2D252"/>
<comment type="similarity">
    <text evidence="1">Belongs to the ketopantoate reductase family.</text>
</comment>
<dbReference type="SUPFAM" id="SSF48179">
    <property type="entry name" value="6-phosphogluconate dehydrogenase C-terminal domain-like"/>
    <property type="match status" value="1"/>
</dbReference>